<evidence type="ECO:0000313" key="3">
    <source>
        <dbReference type="Proteomes" id="UP000554235"/>
    </source>
</evidence>
<dbReference type="Proteomes" id="UP000554235">
    <property type="component" value="Unassembled WGS sequence"/>
</dbReference>
<proteinExistence type="predicted"/>
<gene>
    <name evidence="2" type="ORF">FALBO_9038</name>
</gene>
<sequence length="330" mass="38551">MNDIFHHFGDLPKELRDEIWNLAVRPDRPGAHIFKLYDKRNETVHEKKRVNSSYCNLATYRLAAPSCKKHAEVGKICESGNTTQSRRGNNMSTYIIDGGLWTACKESRETMKRRFKPQQQNQTQTGFEPLAERYEDFPFVPATSFFPGGDGGNDWFFTVVPHRDLFVLQHPDLSLEWERLGACLPFRTTINGYRGMDNLAFEYNPEWGVETEDGDEAFDILLRVVNAALDLYPSIKIWFLDHNLRRERGAPTEDQSEEGAIFYASDRRFREVNHATKGWRYIDQRPERTTSLGFIYKLEDLIQDEWDWWEYHEGSFVQTCEVGLLGWESL</sequence>
<keyword evidence="3" id="KW-1185">Reference proteome</keyword>
<protein>
    <recommendedName>
        <fullName evidence="1">2EXR domain-containing protein</fullName>
    </recommendedName>
</protein>
<comment type="caution">
    <text evidence="2">The sequence shown here is derived from an EMBL/GenBank/DDBJ whole genome shotgun (WGS) entry which is preliminary data.</text>
</comment>
<evidence type="ECO:0000259" key="1">
    <source>
        <dbReference type="Pfam" id="PF20150"/>
    </source>
</evidence>
<evidence type="ECO:0000313" key="2">
    <source>
        <dbReference type="EMBL" id="KAF4464125.1"/>
    </source>
</evidence>
<organism evidence="2 3">
    <name type="scientific">Fusarium albosuccineum</name>
    <dbReference type="NCBI Taxonomy" id="1237068"/>
    <lineage>
        <taxon>Eukaryota</taxon>
        <taxon>Fungi</taxon>
        <taxon>Dikarya</taxon>
        <taxon>Ascomycota</taxon>
        <taxon>Pezizomycotina</taxon>
        <taxon>Sordariomycetes</taxon>
        <taxon>Hypocreomycetidae</taxon>
        <taxon>Hypocreales</taxon>
        <taxon>Nectriaceae</taxon>
        <taxon>Fusarium</taxon>
        <taxon>Fusarium decemcellulare species complex</taxon>
    </lineage>
</organism>
<dbReference type="AlphaFoldDB" id="A0A8H4L6T3"/>
<dbReference type="EMBL" id="JAADYS010001239">
    <property type="protein sequence ID" value="KAF4464125.1"/>
    <property type="molecule type" value="Genomic_DNA"/>
</dbReference>
<dbReference type="OrthoDB" id="3596450at2759"/>
<dbReference type="Pfam" id="PF20150">
    <property type="entry name" value="2EXR"/>
    <property type="match status" value="1"/>
</dbReference>
<reference evidence="2 3" key="1">
    <citation type="submission" date="2020-01" db="EMBL/GenBank/DDBJ databases">
        <title>Identification and distribution of gene clusters putatively required for synthesis of sphingolipid metabolism inhibitors in phylogenetically diverse species of the filamentous fungus Fusarium.</title>
        <authorList>
            <person name="Kim H.-S."/>
            <person name="Busman M."/>
            <person name="Brown D.W."/>
            <person name="Divon H."/>
            <person name="Uhlig S."/>
            <person name="Proctor R.H."/>
        </authorList>
    </citation>
    <scope>NUCLEOTIDE SEQUENCE [LARGE SCALE GENOMIC DNA]</scope>
    <source>
        <strain evidence="2 3">NRRL 20459</strain>
    </source>
</reference>
<name>A0A8H4L6T3_9HYPO</name>
<feature type="domain" description="2EXR" evidence="1">
    <location>
        <begin position="5"/>
        <end position="122"/>
    </location>
</feature>
<dbReference type="InterPro" id="IPR045518">
    <property type="entry name" value="2EXR"/>
</dbReference>
<accession>A0A8H4L6T3</accession>